<dbReference type="InterPro" id="IPR036849">
    <property type="entry name" value="Enolase-like_C_sf"/>
</dbReference>
<protein>
    <submittedName>
        <fullName evidence="3">Galactonate dehydratase</fullName>
    </submittedName>
</protein>
<dbReference type="InterPro" id="IPR029017">
    <property type="entry name" value="Enolase-like_N"/>
</dbReference>
<dbReference type="InterPro" id="IPR018110">
    <property type="entry name" value="Mandel_Rmase/mucon_lact_enz_CS"/>
</dbReference>
<keyword evidence="4" id="KW-1185">Reference proteome</keyword>
<dbReference type="Pfam" id="PF02746">
    <property type="entry name" value="MR_MLE_N"/>
    <property type="match status" value="1"/>
</dbReference>
<dbReference type="SFLD" id="SFLDG00179">
    <property type="entry name" value="mandelate_racemase"/>
    <property type="match status" value="1"/>
</dbReference>
<dbReference type="SFLD" id="SFLDS00001">
    <property type="entry name" value="Enolase"/>
    <property type="match status" value="1"/>
</dbReference>
<dbReference type="SUPFAM" id="SSF54826">
    <property type="entry name" value="Enolase N-terminal domain-like"/>
    <property type="match status" value="1"/>
</dbReference>
<keyword evidence="1" id="KW-0456">Lyase</keyword>
<dbReference type="AlphaFoldDB" id="A0A1M5IGT5"/>
<dbReference type="SMART" id="SM00922">
    <property type="entry name" value="MR_MLE"/>
    <property type="match status" value="1"/>
</dbReference>
<sequence length="391" mass="42493">MKITAIETHIVNADLRNWVFVRVLTDEPGLYGWGEATLEWKARAIVGTIADLEPLVLGRDPRDIEQAVRAMKKHGFWQPLGVIGMTALSGIEMALWDIFGKSLGVPVWRLLGGKVRDRVPVYTHLGLGEMDAVYNSMDASSLVERGLAVKEQGYRAMKIVNVPYTHYTATPRAIDDFANSMAALRDAVGPEIELMVDFHGRCASAGAALAYLHALEPFNVMFAEEPIPPGDVPSMKAIAMASRVPIAHGERLTSAAEFAPYIEARTMTVAQPDLCHCGGFSEARRIAALAEVAGIGLAPHNPLGPIAGVAALHFDIATPNVIIQEEMTGAVPWYFEVVDGPIRRVDGAWQIPERPGLGIEVDLAVAARHPWKQEPFPTRAAAMPDGTIVDW</sequence>
<dbReference type="RefSeq" id="WP_073056115.1">
    <property type="nucleotide sequence ID" value="NZ_FQUP01000004.1"/>
</dbReference>
<dbReference type="NCBIfam" id="NF010624">
    <property type="entry name" value="PRK14017.1"/>
    <property type="match status" value="1"/>
</dbReference>
<dbReference type="SUPFAM" id="SSF51604">
    <property type="entry name" value="Enolase C-terminal domain-like"/>
    <property type="match status" value="1"/>
</dbReference>
<dbReference type="OrthoDB" id="9802699at2"/>
<evidence type="ECO:0000259" key="2">
    <source>
        <dbReference type="SMART" id="SM00922"/>
    </source>
</evidence>
<dbReference type="PANTHER" id="PTHR48080">
    <property type="entry name" value="D-GALACTONATE DEHYDRATASE-RELATED"/>
    <property type="match status" value="1"/>
</dbReference>
<dbReference type="PROSITE" id="PS00908">
    <property type="entry name" value="MR_MLE_1"/>
    <property type="match status" value="1"/>
</dbReference>
<gene>
    <name evidence="3" type="ORF">SAMN02745157_3884</name>
</gene>
<dbReference type="Gene3D" id="3.20.20.120">
    <property type="entry name" value="Enolase-like C-terminal domain"/>
    <property type="match status" value="1"/>
</dbReference>
<dbReference type="Gene3D" id="3.30.390.10">
    <property type="entry name" value="Enolase-like, N-terminal domain"/>
    <property type="match status" value="1"/>
</dbReference>
<name>A0A1M5IGT5_9HYPH</name>
<proteinExistence type="predicted"/>
<dbReference type="InterPro" id="IPR013342">
    <property type="entry name" value="Mandelate_racemase_C"/>
</dbReference>
<reference evidence="3 4" key="1">
    <citation type="submission" date="2016-11" db="EMBL/GenBank/DDBJ databases">
        <authorList>
            <person name="Jaros S."/>
            <person name="Januszkiewicz K."/>
            <person name="Wedrychowicz H."/>
        </authorList>
    </citation>
    <scope>NUCLEOTIDE SEQUENCE [LARGE SCALE GENOMIC DNA]</scope>
    <source>
        <strain evidence="3 4">DSM 19436</strain>
    </source>
</reference>
<evidence type="ECO:0000313" key="4">
    <source>
        <dbReference type="Proteomes" id="UP000184485"/>
    </source>
</evidence>
<dbReference type="Proteomes" id="UP000184485">
    <property type="component" value="Unassembled WGS sequence"/>
</dbReference>
<dbReference type="Pfam" id="PF13378">
    <property type="entry name" value="MR_MLE_C"/>
    <property type="match status" value="1"/>
</dbReference>
<organism evidence="3 4">
    <name type="scientific">Kaistia soli DSM 19436</name>
    <dbReference type="NCBI Taxonomy" id="1122133"/>
    <lineage>
        <taxon>Bacteria</taxon>
        <taxon>Pseudomonadati</taxon>
        <taxon>Pseudomonadota</taxon>
        <taxon>Alphaproteobacteria</taxon>
        <taxon>Hyphomicrobiales</taxon>
        <taxon>Kaistiaceae</taxon>
        <taxon>Kaistia</taxon>
    </lineage>
</organism>
<dbReference type="InterPro" id="IPR029065">
    <property type="entry name" value="Enolase_C-like"/>
</dbReference>
<dbReference type="STRING" id="1122133.SAMN02745157_3884"/>
<dbReference type="GO" id="GO:0016829">
    <property type="term" value="F:lyase activity"/>
    <property type="evidence" value="ECO:0007669"/>
    <property type="project" value="UniProtKB-KW"/>
</dbReference>
<dbReference type="GO" id="GO:0000287">
    <property type="term" value="F:magnesium ion binding"/>
    <property type="evidence" value="ECO:0007669"/>
    <property type="project" value="UniProtKB-ARBA"/>
</dbReference>
<feature type="domain" description="Mandelate racemase/muconate lactonizing enzyme C-terminal" evidence="2">
    <location>
        <begin position="139"/>
        <end position="245"/>
    </location>
</feature>
<dbReference type="InterPro" id="IPR013341">
    <property type="entry name" value="Mandelate_racemase_N_dom"/>
</dbReference>
<dbReference type="PANTHER" id="PTHR48080:SF2">
    <property type="entry name" value="D-GALACTONATE DEHYDRATASE"/>
    <property type="match status" value="1"/>
</dbReference>
<evidence type="ECO:0000313" key="3">
    <source>
        <dbReference type="EMBL" id="SHG27512.1"/>
    </source>
</evidence>
<accession>A0A1M5IGT5</accession>
<dbReference type="EMBL" id="FQUP01000004">
    <property type="protein sequence ID" value="SHG27512.1"/>
    <property type="molecule type" value="Genomic_DNA"/>
</dbReference>
<evidence type="ECO:0000256" key="1">
    <source>
        <dbReference type="ARBA" id="ARBA00023239"/>
    </source>
</evidence>
<dbReference type="InterPro" id="IPR034593">
    <property type="entry name" value="DgoD-like"/>
</dbReference>
<dbReference type="GO" id="GO:0009063">
    <property type="term" value="P:amino acid catabolic process"/>
    <property type="evidence" value="ECO:0007669"/>
    <property type="project" value="InterPro"/>
</dbReference>